<organism evidence="1 2">
    <name type="scientific">Scutellospora calospora</name>
    <dbReference type="NCBI Taxonomy" id="85575"/>
    <lineage>
        <taxon>Eukaryota</taxon>
        <taxon>Fungi</taxon>
        <taxon>Fungi incertae sedis</taxon>
        <taxon>Mucoromycota</taxon>
        <taxon>Glomeromycotina</taxon>
        <taxon>Glomeromycetes</taxon>
        <taxon>Diversisporales</taxon>
        <taxon>Gigasporaceae</taxon>
        <taxon>Scutellospora</taxon>
    </lineage>
</organism>
<dbReference type="EMBL" id="CAJVPM010002322">
    <property type="protein sequence ID" value="CAG8484304.1"/>
    <property type="molecule type" value="Genomic_DNA"/>
</dbReference>
<keyword evidence="2" id="KW-1185">Reference proteome</keyword>
<sequence>MNSTAKKPLICRPIPHEIVNFAIETIETFDESDLRIRDGMIFTGVMLLIMAAYTFWSDRKPG</sequence>
<gene>
    <name evidence="1" type="ORF">SCALOS_LOCUS2562</name>
</gene>
<protein>
    <submittedName>
        <fullName evidence="1">10650_t:CDS:1</fullName>
    </submittedName>
</protein>
<evidence type="ECO:0000313" key="2">
    <source>
        <dbReference type="Proteomes" id="UP000789860"/>
    </source>
</evidence>
<accession>A0ACA9KNP4</accession>
<dbReference type="Proteomes" id="UP000789860">
    <property type="component" value="Unassembled WGS sequence"/>
</dbReference>
<feature type="non-terminal residue" evidence="1">
    <location>
        <position position="62"/>
    </location>
</feature>
<comment type="caution">
    <text evidence="1">The sequence shown here is derived from an EMBL/GenBank/DDBJ whole genome shotgun (WGS) entry which is preliminary data.</text>
</comment>
<name>A0ACA9KNP4_9GLOM</name>
<proteinExistence type="predicted"/>
<reference evidence="1" key="1">
    <citation type="submission" date="2021-06" db="EMBL/GenBank/DDBJ databases">
        <authorList>
            <person name="Kallberg Y."/>
            <person name="Tangrot J."/>
            <person name="Rosling A."/>
        </authorList>
    </citation>
    <scope>NUCLEOTIDE SEQUENCE</scope>
    <source>
        <strain evidence="1">AU212A</strain>
    </source>
</reference>
<evidence type="ECO:0000313" key="1">
    <source>
        <dbReference type="EMBL" id="CAG8484304.1"/>
    </source>
</evidence>